<dbReference type="EMBL" id="JAZGQO010000007">
    <property type="protein sequence ID" value="KAK6183228.1"/>
    <property type="molecule type" value="Genomic_DNA"/>
</dbReference>
<gene>
    <name evidence="2" type="ORF">SNE40_010749</name>
</gene>
<feature type="compositionally biased region" description="Basic residues" evidence="1">
    <location>
        <begin position="116"/>
        <end position="134"/>
    </location>
</feature>
<feature type="compositionally biased region" description="Basic and acidic residues" evidence="1">
    <location>
        <begin position="103"/>
        <end position="115"/>
    </location>
</feature>
<evidence type="ECO:0000313" key="2">
    <source>
        <dbReference type="EMBL" id="KAK6183228.1"/>
    </source>
</evidence>
<protein>
    <submittedName>
        <fullName evidence="2">Uncharacterized protein</fullName>
    </submittedName>
</protein>
<dbReference type="Proteomes" id="UP001347796">
    <property type="component" value="Unassembled WGS sequence"/>
</dbReference>
<feature type="compositionally biased region" description="Low complexity" evidence="1">
    <location>
        <begin position="72"/>
        <end position="82"/>
    </location>
</feature>
<dbReference type="InterPro" id="IPR029235">
    <property type="entry name" value="FAME"/>
</dbReference>
<accession>A0AAN8JYV2</accession>
<name>A0AAN8JYV2_PATCE</name>
<evidence type="ECO:0000313" key="3">
    <source>
        <dbReference type="Proteomes" id="UP001347796"/>
    </source>
</evidence>
<evidence type="ECO:0000256" key="1">
    <source>
        <dbReference type="SAM" id="MobiDB-lite"/>
    </source>
</evidence>
<comment type="caution">
    <text evidence="2">The sequence shown here is derived from an EMBL/GenBank/DDBJ whole genome shotgun (WGS) entry which is preliminary data.</text>
</comment>
<keyword evidence="3" id="KW-1185">Reference proteome</keyword>
<dbReference type="AlphaFoldDB" id="A0AAN8JYV2"/>
<proteinExistence type="predicted"/>
<organism evidence="2 3">
    <name type="scientific">Patella caerulea</name>
    <name type="common">Rayed Mediterranean limpet</name>
    <dbReference type="NCBI Taxonomy" id="87958"/>
    <lineage>
        <taxon>Eukaryota</taxon>
        <taxon>Metazoa</taxon>
        <taxon>Spiralia</taxon>
        <taxon>Lophotrochozoa</taxon>
        <taxon>Mollusca</taxon>
        <taxon>Gastropoda</taxon>
        <taxon>Patellogastropoda</taxon>
        <taxon>Patelloidea</taxon>
        <taxon>Patellidae</taxon>
        <taxon>Patella</taxon>
    </lineage>
</organism>
<feature type="compositionally biased region" description="Polar residues" evidence="1">
    <location>
        <begin position="1"/>
        <end position="26"/>
    </location>
</feature>
<feature type="region of interest" description="Disordered" evidence="1">
    <location>
        <begin position="1"/>
        <end position="284"/>
    </location>
</feature>
<feature type="compositionally biased region" description="Acidic residues" evidence="1">
    <location>
        <begin position="212"/>
        <end position="223"/>
    </location>
</feature>
<feature type="compositionally biased region" description="Polar residues" evidence="1">
    <location>
        <begin position="253"/>
        <end position="276"/>
    </location>
</feature>
<feature type="compositionally biased region" description="Basic and acidic residues" evidence="1">
    <location>
        <begin position="135"/>
        <end position="182"/>
    </location>
</feature>
<dbReference type="PANTHER" id="PTHR16065">
    <property type="entry name" value="COILED-COIL DOMAIN CONTAINING 198"/>
    <property type="match status" value="1"/>
</dbReference>
<dbReference type="PANTHER" id="PTHR16065:SF2">
    <property type="entry name" value="COILED-COIL DOMAIN CONTAINING 198"/>
    <property type="match status" value="1"/>
</dbReference>
<reference evidence="2 3" key="1">
    <citation type="submission" date="2024-01" db="EMBL/GenBank/DDBJ databases">
        <title>The genome of the rayed Mediterranean limpet Patella caerulea (Linnaeus, 1758).</title>
        <authorList>
            <person name="Anh-Thu Weber A."/>
            <person name="Halstead-Nussloch G."/>
        </authorList>
    </citation>
    <scope>NUCLEOTIDE SEQUENCE [LARGE SCALE GENOMIC DNA]</scope>
    <source>
        <strain evidence="2">AATW-2023a</strain>
        <tissue evidence="2">Whole specimen</tissue>
    </source>
</reference>
<sequence length="284" mass="32433">MGCGSSSVPPNGTTITEDGTQTESHLSPQKKTISKKSSKNKILPLDSNSNREDLSSSNPVPKSVAFEVAFDPPKSSSLLLSRPPRRLQRLEPLALPKLTPEMLEEKQRMVEEKRLQQLKKKASGSSKSSRRRKELMKARQFEREQTSEQINLKDEQLKQADIKREAKLKEVQEKQRLREERAKRAREKAKRLKEVDDELDIDVEKDNHYNNSDDDSWLGDDDKDLGTKNQRVESGYSSPQKQQRDRRPPHPASASTVDSFDTAFTRNPSKAIQITQDTDDFFDS</sequence>